<evidence type="ECO:0000256" key="3">
    <source>
        <dbReference type="ARBA" id="ARBA00022679"/>
    </source>
</evidence>
<evidence type="ECO:0000256" key="5">
    <source>
        <dbReference type="ARBA" id="ARBA00022832"/>
    </source>
</evidence>
<dbReference type="EMBL" id="CBTK010000024">
    <property type="protein sequence ID" value="CDH43352.1"/>
    <property type="molecule type" value="Genomic_DNA"/>
</dbReference>
<dbReference type="InterPro" id="IPR001095">
    <property type="entry name" value="Acetyl_CoA_COase_a_su"/>
</dbReference>
<dbReference type="PROSITE" id="PS50989">
    <property type="entry name" value="COA_CT_CTER"/>
    <property type="match status" value="1"/>
</dbReference>
<evidence type="ECO:0000256" key="4">
    <source>
        <dbReference type="ARBA" id="ARBA00022741"/>
    </source>
</evidence>
<comment type="subcellular location">
    <subcellularLocation>
        <location evidence="11">Cytoplasm</location>
    </subcellularLocation>
</comment>
<dbReference type="GO" id="GO:0006633">
    <property type="term" value="P:fatty acid biosynthetic process"/>
    <property type="evidence" value="ECO:0007669"/>
    <property type="project" value="UniProtKB-KW"/>
</dbReference>
<evidence type="ECO:0000256" key="8">
    <source>
        <dbReference type="ARBA" id="ARBA00023160"/>
    </source>
</evidence>
<keyword evidence="5 11" id="KW-0276">Fatty acid metabolism</keyword>
<keyword evidence="7 11" id="KW-0443">Lipid metabolism</keyword>
<dbReference type="GO" id="GO:0003989">
    <property type="term" value="F:acetyl-CoA carboxylase activity"/>
    <property type="evidence" value="ECO:0007669"/>
    <property type="project" value="InterPro"/>
</dbReference>
<keyword evidence="14" id="KW-1185">Reference proteome</keyword>
<sequence length="347" mass="38224">MNPNDCLDFEKPIAELEAMVKELRHLCADQDLNIGDEIARLEAKSKALTDSIFASLTPWQISQIARHPLRPYTLDYVERLFTDFVELHGDRAFADDHAIIGGLARLEGRPVLVIGHQKGRDTKEKIYRNFGMPRPEGYRKALRLMKLAERFRLPVITFIDTPGAYPGIGAEERGQSEAIARNLFEMSRLRVPILCVVIGEGGSGGALAIGVGDRVLMLQYGTYSVISPEGCATILWKSADRAPEAAEAMGLTAGRLLKLHLIDGIIPEPPGGAHRDLERMADNLRTALCEQLQPLAALAVDELLEQRYRRLMAYGVFREAAPVTPAQSSWSSSVVALLGKDSLLGKD</sequence>
<feature type="domain" description="CoA carboxyltransferase C-terminal" evidence="12">
    <location>
        <begin position="40"/>
        <end position="294"/>
    </location>
</feature>
<dbReference type="OrthoDB" id="9808023at2"/>
<evidence type="ECO:0000313" key="13">
    <source>
        <dbReference type="EMBL" id="CDH43352.1"/>
    </source>
</evidence>
<evidence type="ECO:0000256" key="6">
    <source>
        <dbReference type="ARBA" id="ARBA00022840"/>
    </source>
</evidence>
<dbReference type="UniPathway" id="UPA00655">
    <property type="reaction ID" value="UER00711"/>
</dbReference>
<organism evidence="13 14">
    <name type="scientific">Candidatus Contendobacter odensis Run_B_J11</name>
    <dbReference type="NCBI Taxonomy" id="1400861"/>
    <lineage>
        <taxon>Bacteria</taxon>
        <taxon>Pseudomonadati</taxon>
        <taxon>Pseudomonadota</taxon>
        <taxon>Gammaproteobacteria</taxon>
        <taxon>Candidatus Competibacteraceae</taxon>
        <taxon>Candidatus Contendibacter</taxon>
    </lineage>
</organism>
<comment type="similarity">
    <text evidence="11">Belongs to the AccA family.</text>
</comment>
<keyword evidence="8 11" id="KW-0275">Fatty acid biosynthesis</keyword>
<dbReference type="RefSeq" id="WP_081756057.1">
    <property type="nucleotide sequence ID" value="NZ_CBTK010000024.1"/>
</dbReference>
<dbReference type="PANTHER" id="PTHR42853:SF3">
    <property type="entry name" value="ACETYL-COENZYME A CARBOXYLASE CARBOXYL TRANSFERASE SUBUNIT ALPHA, CHLOROPLASTIC"/>
    <property type="match status" value="1"/>
</dbReference>
<dbReference type="EC" id="2.1.3.15" evidence="11"/>
<keyword evidence="4 11" id="KW-0547">Nucleotide-binding</keyword>
<dbReference type="FunFam" id="3.90.226.10:FF:000008">
    <property type="entry name" value="Acetyl-coenzyme A carboxylase carboxyl transferase subunit alpha"/>
    <property type="match status" value="1"/>
</dbReference>
<dbReference type="PRINTS" id="PR01069">
    <property type="entry name" value="ACCCTRFRASEA"/>
</dbReference>
<dbReference type="NCBIfam" id="TIGR00513">
    <property type="entry name" value="accA"/>
    <property type="match status" value="1"/>
</dbReference>
<evidence type="ECO:0000256" key="11">
    <source>
        <dbReference type="HAMAP-Rule" id="MF_00823"/>
    </source>
</evidence>
<dbReference type="Pfam" id="PF03255">
    <property type="entry name" value="ACCA"/>
    <property type="match status" value="1"/>
</dbReference>
<name>A0A7U7G8V9_9GAMM</name>
<comment type="pathway">
    <text evidence="1 11">Lipid metabolism; malonyl-CoA biosynthesis; malonyl-CoA from acetyl-CoA: step 1/1.</text>
</comment>
<dbReference type="NCBIfam" id="NF004344">
    <property type="entry name" value="PRK05724.1"/>
    <property type="match status" value="1"/>
</dbReference>
<dbReference type="GO" id="GO:0005524">
    <property type="term" value="F:ATP binding"/>
    <property type="evidence" value="ECO:0007669"/>
    <property type="project" value="UniProtKB-KW"/>
</dbReference>
<keyword evidence="2 11" id="KW-0444">Lipid biosynthesis</keyword>
<dbReference type="NCBIfam" id="NF041504">
    <property type="entry name" value="AccA_sub"/>
    <property type="match status" value="1"/>
</dbReference>
<gene>
    <name evidence="11 13" type="primary">accA</name>
    <name evidence="13" type="ORF">BN874_120003</name>
</gene>
<comment type="caution">
    <text evidence="13">The sequence shown here is derived from an EMBL/GenBank/DDBJ whole genome shotgun (WGS) entry which is preliminary data.</text>
</comment>
<comment type="catalytic activity">
    <reaction evidence="9 11">
        <text>N(6)-carboxybiotinyl-L-lysyl-[protein] + acetyl-CoA = N(6)-biotinyl-L-lysyl-[protein] + malonyl-CoA</text>
        <dbReference type="Rhea" id="RHEA:54728"/>
        <dbReference type="Rhea" id="RHEA-COMP:10505"/>
        <dbReference type="Rhea" id="RHEA-COMP:10506"/>
        <dbReference type="ChEBI" id="CHEBI:57288"/>
        <dbReference type="ChEBI" id="CHEBI:57384"/>
        <dbReference type="ChEBI" id="CHEBI:83144"/>
        <dbReference type="ChEBI" id="CHEBI:83145"/>
        <dbReference type="EC" id="2.1.3.15"/>
    </reaction>
</comment>
<comment type="function">
    <text evidence="10 11">Component of the acetyl coenzyme A carboxylase (ACC) complex. First, biotin carboxylase catalyzes the carboxylation of biotin on its carrier protein (BCCP) and then the CO(2) group is transferred by the carboxyltransferase to acetyl-CoA to form malonyl-CoA.</text>
</comment>
<dbReference type="GO" id="GO:2001295">
    <property type="term" value="P:malonyl-CoA biosynthetic process"/>
    <property type="evidence" value="ECO:0007669"/>
    <property type="project" value="UniProtKB-UniRule"/>
</dbReference>
<evidence type="ECO:0000256" key="1">
    <source>
        <dbReference type="ARBA" id="ARBA00004956"/>
    </source>
</evidence>
<protein>
    <recommendedName>
        <fullName evidence="11">Acetyl-coenzyme A carboxylase carboxyl transferase subunit alpha</fullName>
        <shortName evidence="11">ACCase subunit alpha</shortName>
        <shortName evidence="11">Acetyl-CoA carboxylase carboxyltransferase subunit alpha</shortName>
        <ecNumber evidence="11">2.1.3.15</ecNumber>
    </recommendedName>
</protein>
<keyword evidence="13" id="KW-0436">Ligase</keyword>
<proteinExistence type="inferred from homology"/>
<comment type="subunit">
    <text evidence="11">Acetyl-CoA carboxylase is a heterohexamer composed of biotin carboxyl carrier protein (AccB), biotin carboxylase (AccC) and two subunits each of ACCase subunit alpha (AccA) and ACCase subunit beta (AccD).</text>
</comment>
<dbReference type="PANTHER" id="PTHR42853">
    <property type="entry name" value="ACETYL-COENZYME A CARBOXYLASE CARBOXYL TRANSFERASE SUBUNIT ALPHA"/>
    <property type="match status" value="1"/>
</dbReference>
<dbReference type="GO" id="GO:0016743">
    <property type="term" value="F:carboxyl- or carbamoyltransferase activity"/>
    <property type="evidence" value="ECO:0007669"/>
    <property type="project" value="UniProtKB-UniRule"/>
</dbReference>
<dbReference type="Proteomes" id="UP000019184">
    <property type="component" value="Unassembled WGS sequence"/>
</dbReference>
<dbReference type="HAMAP" id="MF_00823">
    <property type="entry name" value="AcetylCoA_CT_alpha"/>
    <property type="match status" value="1"/>
</dbReference>
<dbReference type="InterPro" id="IPR011763">
    <property type="entry name" value="COA_CT_C"/>
</dbReference>
<accession>A0A7U7G8V9</accession>
<evidence type="ECO:0000313" key="14">
    <source>
        <dbReference type="Proteomes" id="UP000019184"/>
    </source>
</evidence>
<evidence type="ECO:0000256" key="10">
    <source>
        <dbReference type="ARBA" id="ARBA00058482"/>
    </source>
</evidence>
<keyword evidence="6 11" id="KW-0067">ATP-binding</keyword>
<keyword evidence="11" id="KW-0963">Cytoplasm</keyword>
<keyword evidence="3 11" id="KW-0808">Transferase</keyword>
<dbReference type="Gene3D" id="3.90.226.10">
    <property type="entry name" value="2-enoyl-CoA Hydratase, Chain A, domain 1"/>
    <property type="match status" value="1"/>
</dbReference>
<dbReference type="InterPro" id="IPR029045">
    <property type="entry name" value="ClpP/crotonase-like_dom_sf"/>
</dbReference>
<evidence type="ECO:0000256" key="9">
    <source>
        <dbReference type="ARBA" id="ARBA00049152"/>
    </source>
</evidence>
<dbReference type="SUPFAM" id="SSF52096">
    <property type="entry name" value="ClpP/crotonase"/>
    <property type="match status" value="1"/>
</dbReference>
<dbReference type="GO" id="GO:0009317">
    <property type="term" value="C:acetyl-CoA carboxylase complex"/>
    <property type="evidence" value="ECO:0007669"/>
    <property type="project" value="InterPro"/>
</dbReference>
<evidence type="ECO:0000256" key="2">
    <source>
        <dbReference type="ARBA" id="ARBA00022516"/>
    </source>
</evidence>
<evidence type="ECO:0000256" key="7">
    <source>
        <dbReference type="ARBA" id="ARBA00023098"/>
    </source>
</evidence>
<reference evidence="13 14" key="1">
    <citation type="journal article" date="2014" name="ISME J.">
        <title>Candidatus Competibacter-lineage genomes retrieved from metagenomes reveal functional metabolic diversity.</title>
        <authorList>
            <person name="McIlroy S.J."/>
            <person name="Albertsen M."/>
            <person name="Andresen E.K."/>
            <person name="Saunders A.M."/>
            <person name="Kristiansen R."/>
            <person name="Stokholm-Bjerregaard M."/>
            <person name="Nielsen K.L."/>
            <person name="Nielsen P.H."/>
        </authorList>
    </citation>
    <scope>NUCLEOTIDE SEQUENCE [LARGE SCALE GENOMIC DNA]</scope>
    <source>
        <strain evidence="13 14">Run_B_J11</strain>
    </source>
</reference>
<evidence type="ECO:0000259" key="12">
    <source>
        <dbReference type="PROSITE" id="PS50989"/>
    </source>
</evidence>
<dbReference type="AlphaFoldDB" id="A0A7U7G8V9"/>